<dbReference type="KEGG" id="cbv:U729_784"/>
<gene>
    <name evidence="8" type="ORF">U729_784</name>
</gene>
<feature type="transmembrane region" description="Helical" evidence="6">
    <location>
        <begin position="47"/>
        <end position="72"/>
    </location>
</feature>
<dbReference type="EMBL" id="CP006905">
    <property type="protein sequence ID" value="AIY83688.1"/>
    <property type="molecule type" value="Genomic_DNA"/>
</dbReference>
<dbReference type="STRING" id="1561.NPD11_2207"/>
<evidence type="ECO:0000256" key="6">
    <source>
        <dbReference type="SAM" id="Phobius"/>
    </source>
</evidence>
<proteinExistence type="predicted"/>
<dbReference type="CDD" id="cd16380">
    <property type="entry name" value="YitT_C"/>
    <property type="match status" value="1"/>
</dbReference>
<feature type="transmembrane region" description="Helical" evidence="6">
    <location>
        <begin position="107"/>
        <end position="129"/>
    </location>
</feature>
<keyword evidence="5 6" id="KW-0472">Membrane</keyword>
<dbReference type="InterPro" id="IPR015867">
    <property type="entry name" value="N-reg_PII/ATP_PRibTrfase_C"/>
</dbReference>
<dbReference type="AlphaFoldDB" id="A0A0A7FVT3"/>
<reference evidence="8 9" key="1">
    <citation type="journal article" date="2015" name="Infect. Genet. Evol.">
        <title>Genomic sequences of six botulinum neurotoxin-producing strains representing three clostridial species illustrate the mobility and diversity of botulinum neurotoxin genes.</title>
        <authorList>
            <person name="Smith T.J."/>
            <person name="Hill K.K."/>
            <person name="Xie G."/>
            <person name="Foley B.T."/>
            <person name="Williamson C.H."/>
            <person name="Foster J.T."/>
            <person name="Johnson S.L."/>
            <person name="Chertkov O."/>
            <person name="Teshima H."/>
            <person name="Gibbons H.S."/>
            <person name="Johnsky L.A."/>
            <person name="Karavis M.A."/>
            <person name="Smith L.A."/>
        </authorList>
    </citation>
    <scope>NUCLEOTIDE SEQUENCE [LARGE SCALE GENOMIC DNA]</scope>
    <source>
        <strain evidence="8">Sullivan</strain>
    </source>
</reference>
<accession>A0A0A7FVT3</accession>
<dbReference type="RefSeq" id="WP_039311838.1">
    <property type="nucleotide sequence ID" value="NZ_CP006905.1"/>
</dbReference>
<keyword evidence="3 6" id="KW-0812">Transmembrane</keyword>
<dbReference type="Pfam" id="PF02588">
    <property type="entry name" value="YitT_membrane"/>
    <property type="match status" value="1"/>
</dbReference>
<dbReference type="PANTHER" id="PTHR33545">
    <property type="entry name" value="UPF0750 MEMBRANE PROTEIN YITT-RELATED"/>
    <property type="match status" value="1"/>
</dbReference>
<comment type="subcellular location">
    <subcellularLocation>
        <location evidence="1">Cell membrane</location>
        <topology evidence="1">Multi-pass membrane protein</topology>
    </subcellularLocation>
</comment>
<dbReference type="HOGENOM" id="CLU_063199_0_0_9"/>
<keyword evidence="2" id="KW-1003">Cell membrane</keyword>
<feature type="domain" description="DUF2179" evidence="7">
    <location>
        <begin position="221"/>
        <end position="275"/>
    </location>
</feature>
<organism evidence="8 9">
    <name type="scientific">Clostridium baratii str. Sullivan</name>
    <dbReference type="NCBI Taxonomy" id="1415775"/>
    <lineage>
        <taxon>Bacteria</taxon>
        <taxon>Bacillati</taxon>
        <taxon>Bacillota</taxon>
        <taxon>Clostridia</taxon>
        <taxon>Eubacteriales</taxon>
        <taxon>Clostridiaceae</taxon>
        <taxon>Clostridium</taxon>
    </lineage>
</organism>
<evidence type="ECO:0000256" key="3">
    <source>
        <dbReference type="ARBA" id="ARBA00022692"/>
    </source>
</evidence>
<dbReference type="OrthoDB" id="9779786at2"/>
<evidence type="ECO:0000256" key="4">
    <source>
        <dbReference type="ARBA" id="ARBA00022989"/>
    </source>
</evidence>
<protein>
    <recommendedName>
        <fullName evidence="7">DUF2179 domain-containing protein</fullName>
    </recommendedName>
</protein>
<name>A0A0A7FVT3_9CLOT</name>
<keyword evidence="4 6" id="KW-1133">Transmembrane helix</keyword>
<dbReference type="InterPro" id="IPR003740">
    <property type="entry name" value="YitT"/>
</dbReference>
<evidence type="ECO:0000259" key="7">
    <source>
        <dbReference type="Pfam" id="PF10035"/>
    </source>
</evidence>
<evidence type="ECO:0000313" key="8">
    <source>
        <dbReference type="EMBL" id="AIY83688.1"/>
    </source>
</evidence>
<evidence type="ECO:0000256" key="1">
    <source>
        <dbReference type="ARBA" id="ARBA00004651"/>
    </source>
</evidence>
<dbReference type="Pfam" id="PF10035">
    <property type="entry name" value="DUF2179"/>
    <property type="match status" value="1"/>
</dbReference>
<dbReference type="GO" id="GO:0005886">
    <property type="term" value="C:plasma membrane"/>
    <property type="evidence" value="ECO:0007669"/>
    <property type="project" value="UniProtKB-SubCell"/>
</dbReference>
<dbReference type="PIRSF" id="PIRSF006483">
    <property type="entry name" value="Membrane_protein_YitT"/>
    <property type="match status" value="1"/>
</dbReference>
<dbReference type="InterPro" id="IPR019264">
    <property type="entry name" value="DUF2179"/>
</dbReference>
<dbReference type="InterPro" id="IPR051461">
    <property type="entry name" value="UPF0750_membrane"/>
</dbReference>
<evidence type="ECO:0000256" key="5">
    <source>
        <dbReference type="ARBA" id="ARBA00023136"/>
    </source>
</evidence>
<dbReference type="eggNOG" id="COG1284">
    <property type="taxonomic scope" value="Bacteria"/>
</dbReference>
<feature type="transmembrane region" description="Helical" evidence="6">
    <location>
        <begin position="79"/>
        <end position="95"/>
    </location>
</feature>
<feature type="transmembrane region" description="Helical" evidence="6">
    <location>
        <begin position="9"/>
        <end position="27"/>
    </location>
</feature>
<sequence length="284" mass="31195">MSKKILREYCIITFGIILVAISVEYFFAPNELAAGGVTGLAIVINDFFPSLGVGIITLIINVILFIAAFMFVGGNFGGRTIYASLMLSVIMWIIEKFLNPFAITTDLMIATIFGTLISAFGMALVFNYNSSTGGTDILAKILNKFAHVDIGKALLIVDFIITLAGAYVFGIDLGFYAMLSVIILGVTVDKFIEGFNIRMQIIIISKNTKPIIDYILNDLERGCTCLEGVGGFSNSKNFVIYTVLNRNEFIRLKNRIKDLDNKAFITVGEVHEVLGEGFEEIKTS</sequence>
<dbReference type="PANTHER" id="PTHR33545:SF9">
    <property type="entry name" value="UPF0750 MEMBRANE PROTEIN YITE"/>
    <property type="match status" value="1"/>
</dbReference>
<evidence type="ECO:0000313" key="9">
    <source>
        <dbReference type="Proteomes" id="UP000030635"/>
    </source>
</evidence>
<keyword evidence="9" id="KW-1185">Reference proteome</keyword>
<dbReference type="Gene3D" id="3.30.70.120">
    <property type="match status" value="1"/>
</dbReference>
<feature type="transmembrane region" description="Helical" evidence="6">
    <location>
        <begin position="175"/>
        <end position="192"/>
    </location>
</feature>
<dbReference type="Proteomes" id="UP000030635">
    <property type="component" value="Chromosome"/>
</dbReference>
<evidence type="ECO:0000256" key="2">
    <source>
        <dbReference type="ARBA" id="ARBA00022475"/>
    </source>
</evidence>
<feature type="transmembrane region" description="Helical" evidence="6">
    <location>
        <begin position="150"/>
        <end position="169"/>
    </location>
</feature>